<evidence type="ECO:0000313" key="5">
    <source>
        <dbReference type="EMBL" id="TQV76365.1"/>
    </source>
</evidence>
<dbReference type="OrthoDB" id="8228089at2"/>
<evidence type="ECO:0000313" key="6">
    <source>
        <dbReference type="Proteomes" id="UP000315252"/>
    </source>
</evidence>
<dbReference type="PROSITE" id="PS50995">
    <property type="entry name" value="HTH_MARR_2"/>
    <property type="match status" value="1"/>
</dbReference>
<accession>A0A545TGN3</accession>
<gene>
    <name evidence="5" type="ORF">FKG95_20965</name>
</gene>
<sequence>MEQIEDCISFLIGKAGQQVTRRARELLAPHGVTPVQYAVLKILAEDDGISGSDLGSRMKLDSASITGVVDRMESLGLVERLSDAEDRRVQRIYATGKGCSLQGPLDAAMDRLNAEAAAVLGGEAAGLPRHLRLLGERKNWMHLI</sequence>
<dbReference type="InterPro" id="IPR036388">
    <property type="entry name" value="WH-like_DNA-bd_sf"/>
</dbReference>
<dbReference type="GO" id="GO:0006950">
    <property type="term" value="P:response to stress"/>
    <property type="evidence" value="ECO:0007669"/>
    <property type="project" value="TreeGrafter"/>
</dbReference>
<dbReference type="GO" id="GO:0003677">
    <property type="term" value="F:DNA binding"/>
    <property type="evidence" value="ECO:0007669"/>
    <property type="project" value="UniProtKB-KW"/>
</dbReference>
<feature type="domain" description="HTH marR-type" evidence="4">
    <location>
        <begin position="5"/>
        <end position="144"/>
    </location>
</feature>
<evidence type="ECO:0000259" key="4">
    <source>
        <dbReference type="PROSITE" id="PS50995"/>
    </source>
</evidence>
<dbReference type="EMBL" id="VHSH01000008">
    <property type="protein sequence ID" value="TQV76365.1"/>
    <property type="molecule type" value="Genomic_DNA"/>
</dbReference>
<dbReference type="GO" id="GO:0003700">
    <property type="term" value="F:DNA-binding transcription factor activity"/>
    <property type="evidence" value="ECO:0007669"/>
    <property type="project" value="InterPro"/>
</dbReference>
<dbReference type="Proteomes" id="UP000315252">
    <property type="component" value="Unassembled WGS sequence"/>
</dbReference>
<dbReference type="InterPro" id="IPR036390">
    <property type="entry name" value="WH_DNA-bd_sf"/>
</dbReference>
<keyword evidence="6" id="KW-1185">Reference proteome</keyword>
<dbReference type="Pfam" id="PF01047">
    <property type="entry name" value="MarR"/>
    <property type="match status" value="1"/>
</dbReference>
<dbReference type="PANTHER" id="PTHR33164:SF43">
    <property type="entry name" value="HTH-TYPE TRANSCRIPTIONAL REPRESSOR YETL"/>
    <property type="match status" value="1"/>
</dbReference>
<dbReference type="AlphaFoldDB" id="A0A545TGN3"/>
<dbReference type="PRINTS" id="PR00598">
    <property type="entry name" value="HTHMARR"/>
</dbReference>
<reference evidence="5 6" key="1">
    <citation type="submission" date="2019-06" db="EMBL/GenBank/DDBJ databases">
        <title>Whole genome sequence for Rhodospirillaceae sp. R148.</title>
        <authorList>
            <person name="Wang G."/>
        </authorList>
    </citation>
    <scope>NUCLEOTIDE SEQUENCE [LARGE SCALE GENOMIC DNA]</scope>
    <source>
        <strain evidence="5 6">R148</strain>
    </source>
</reference>
<dbReference type="Gene3D" id="1.10.10.10">
    <property type="entry name" value="Winged helix-like DNA-binding domain superfamily/Winged helix DNA-binding domain"/>
    <property type="match status" value="1"/>
</dbReference>
<comment type="caution">
    <text evidence="5">The sequence shown here is derived from an EMBL/GenBank/DDBJ whole genome shotgun (WGS) entry which is preliminary data.</text>
</comment>
<dbReference type="PANTHER" id="PTHR33164">
    <property type="entry name" value="TRANSCRIPTIONAL REGULATOR, MARR FAMILY"/>
    <property type="match status" value="1"/>
</dbReference>
<dbReference type="InterPro" id="IPR039422">
    <property type="entry name" value="MarR/SlyA-like"/>
</dbReference>
<evidence type="ECO:0000256" key="1">
    <source>
        <dbReference type="ARBA" id="ARBA00023015"/>
    </source>
</evidence>
<dbReference type="InterPro" id="IPR023187">
    <property type="entry name" value="Tscrpt_reg_MarR-type_CS"/>
</dbReference>
<evidence type="ECO:0000256" key="2">
    <source>
        <dbReference type="ARBA" id="ARBA00023125"/>
    </source>
</evidence>
<dbReference type="SMART" id="SM00347">
    <property type="entry name" value="HTH_MARR"/>
    <property type="match status" value="1"/>
</dbReference>
<keyword evidence="1" id="KW-0805">Transcription regulation</keyword>
<keyword evidence="2" id="KW-0238">DNA-binding</keyword>
<evidence type="ECO:0000256" key="3">
    <source>
        <dbReference type="ARBA" id="ARBA00023163"/>
    </source>
</evidence>
<dbReference type="PROSITE" id="PS01117">
    <property type="entry name" value="HTH_MARR_1"/>
    <property type="match status" value="1"/>
</dbReference>
<dbReference type="InterPro" id="IPR000835">
    <property type="entry name" value="HTH_MarR-typ"/>
</dbReference>
<keyword evidence="3" id="KW-0804">Transcription</keyword>
<dbReference type="SUPFAM" id="SSF46785">
    <property type="entry name" value="Winged helix' DNA-binding domain"/>
    <property type="match status" value="1"/>
</dbReference>
<organism evidence="5 6">
    <name type="scientific">Denitrobaculum tricleocarpae</name>
    <dbReference type="NCBI Taxonomy" id="2591009"/>
    <lineage>
        <taxon>Bacteria</taxon>
        <taxon>Pseudomonadati</taxon>
        <taxon>Pseudomonadota</taxon>
        <taxon>Alphaproteobacteria</taxon>
        <taxon>Rhodospirillales</taxon>
        <taxon>Rhodospirillaceae</taxon>
        <taxon>Denitrobaculum</taxon>
    </lineage>
</organism>
<name>A0A545TGN3_9PROT</name>
<protein>
    <submittedName>
        <fullName evidence="5">MarR family transcriptional regulator</fullName>
    </submittedName>
</protein>
<proteinExistence type="predicted"/>